<dbReference type="AlphaFoldDB" id="A0A2A8U9V8"/>
<organism evidence="1 2">
    <name type="scientific">Bacillus cereus</name>
    <dbReference type="NCBI Taxonomy" id="1396"/>
    <lineage>
        <taxon>Bacteria</taxon>
        <taxon>Bacillati</taxon>
        <taxon>Bacillota</taxon>
        <taxon>Bacilli</taxon>
        <taxon>Bacillales</taxon>
        <taxon>Bacillaceae</taxon>
        <taxon>Bacillus</taxon>
        <taxon>Bacillus cereus group</taxon>
    </lineage>
</organism>
<comment type="caution">
    <text evidence="1">The sequence shown here is derived from an EMBL/GenBank/DDBJ whole genome shotgun (WGS) entry which is preliminary data.</text>
</comment>
<protein>
    <recommendedName>
        <fullName evidence="3">Group-specific protein</fullName>
    </recommendedName>
</protein>
<sequence length="73" mass="8640">MDSKCEKRNEGGIRMKMQKNWWLGFLGFIGVYKIPGMIEAFQADKGWFALIGFVWLLWFGYFIPEKKDKEEGK</sequence>
<evidence type="ECO:0008006" key="3">
    <source>
        <dbReference type="Google" id="ProtNLM"/>
    </source>
</evidence>
<accession>A0A2A8U9V8</accession>
<reference evidence="1 2" key="1">
    <citation type="submission" date="2017-09" db="EMBL/GenBank/DDBJ databases">
        <title>Large-scale bioinformatics analysis of Bacillus genomes uncovers conserved roles of natural products in bacterial physiology.</title>
        <authorList>
            <consortium name="Agbiome Team Llc"/>
            <person name="Bleich R.M."/>
            <person name="Grubbs K.J."/>
            <person name="Santa Maria K.C."/>
            <person name="Allen S.E."/>
            <person name="Farag S."/>
            <person name="Shank E.A."/>
            <person name="Bowers A."/>
        </authorList>
    </citation>
    <scope>NUCLEOTIDE SEQUENCE [LARGE SCALE GENOMIC DNA]</scope>
    <source>
        <strain evidence="1 2">AFS046104</strain>
    </source>
</reference>
<dbReference type="Proteomes" id="UP000221438">
    <property type="component" value="Unassembled WGS sequence"/>
</dbReference>
<name>A0A2A8U9V8_BACCE</name>
<evidence type="ECO:0000313" key="2">
    <source>
        <dbReference type="Proteomes" id="UP000221438"/>
    </source>
</evidence>
<dbReference type="EMBL" id="NUJQ01000024">
    <property type="protein sequence ID" value="PGQ07463.1"/>
    <property type="molecule type" value="Genomic_DNA"/>
</dbReference>
<proteinExistence type="predicted"/>
<gene>
    <name evidence="1" type="ORF">COA08_18440</name>
</gene>
<evidence type="ECO:0000313" key="1">
    <source>
        <dbReference type="EMBL" id="PGQ07463.1"/>
    </source>
</evidence>